<evidence type="ECO:0000313" key="1">
    <source>
        <dbReference type="Ensembl" id="ENSMUNP00000025361.1"/>
    </source>
</evidence>
<sequence length="177" mass="19399">SRGRRSPSMAQGLILLLGPRGQPRRCMPATNTWVHPRRSYCLQMGARHASTLCHRCDASDPPGHHHKRLLPHRLPQPGGEHLVAKPVHGLGIQHPNSVNITLHLGKCRGEPFSHQPPEELCHLQAQRAFCTDEFSDISPLSGGNVAFSTLEGRPSAYNFDGSPALQVLISHRPSSVC</sequence>
<keyword evidence="2" id="KW-1185">Reference proteome</keyword>
<organism evidence="1 2">
    <name type="scientific">Melopsittacus undulatus</name>
    <name type="common">Budgerigar</name>
    <name type="synonym">Psittacus undulatus</name>
    <dbReference type="NCBI Taxonomy" id="13146"/>
    <lineage>
        <taxon>Eukaryota</taxon>
        <taxon>Metazoa</taxon>
        <taxon>Chordata</taxon>
        <taxon>Craniata</taxon>
        <taxon>Vertebrata</taxon>
        <taxon>Euteleostomi</taxon>
        <taxon>Archelosauria</taxon>
        <taxon>Archosauria</taxon>
        <taxon>Dinosauria</taxon>
        <taxon>Saurischia</taxon>
        <taxon>Theropoda</taxon>
        <taxon>Coelurosauria</taxon>
        <taxon>Aves</taxon>
        <taxon>Neognathae</taxon>
        <taxon>Neoaves</taxon>
        <taxon>Telluraves</taxon>
        <taxon>Australaves</taxon>
        <taxon>Psittaciformes</taxon>
        <taxon>Psittaculidae</taxon>
        <taxon>Melopsittacus</taxon>
    </lineage>
</organism>
<protein>
    <submittedName>
        <fullName evidence="1">Uncharacterized protein</fullName>
    </submittedName>
</protein>
<dbReference type="GO" id="GO:0005604">
    <property type="term" value="C:basement membrane"/>
    <property type="evidence" value="ECO:0007669"/>
    <property type="project" value="TreeGrafter"/>
</dbReference>
<accession>A0A8V5GTW2</accession>
<dbReference type="GO" id="GO:0009888">
    <property type="term" value="P:tissue development"/>
    <property type="evidence" value="ECO:0007669"/>
    <property type="project" value="TreeGrafter"/>
</dbReference>
<dbReference type="InterPro" id="IPR050440">
    <property type="entry name" value="Laminin/Netrin_ECM"/>
</dbReference>
<dbReference type="GO" id="GO:0007411">
    <property type="term" value="P:axon guidance"/>
    <property type="evidence" value="ECO:0007669"/>
    <property type="project" value="TreeGrafter"/>
</dbReference>
<evidence type="ECO:0000313" key="2">
    <source>
        <dbReference type="Proteomes" id="UP000694405"/>
    </source>
</evidence>
<dbReference type="SMART" id="SM00136">
    <property type="entry name" value="LamNT"/>
    <property type="match status" value="1"/>
</dbReference>
<reference evidence="1" key="2">
    <citation type="submission" date="2025-08" db="UniProtKB">
        <authorList>
            <consortium name="Ensembl"/>
        </authorList>
    </citation>
    <scope>IDENTIFICATION</scope>
</reference>
<dbReference type="PANTHER" id="PTHR10574">
    <property type="entry name" value="NETRIN/LAMININ-RELATED"/>
    <property type="match status" value="1"/>
</dbReference>
<dbReference type="Proteomes" id="UP000694405">
    <property type="component" value="Unassembled WGS sequence"/>
</dbReference>
<dbReference type="PANTHER" id="PTHR10574:SF240">
    <property type="entry name" value="LAMININ SUBUNIT GAMMA-3"/>
    <property type="match status" value="1"/>
</dbReference>
<dbReference type="GO" id="GO:0009887">
    <property type="term" value="P:animal organ morphogenesis"/>
    <property type="evidence" value="ECO:0007669"/>
    <property type="project" value="TreeGrafter"/>
</dbReference>
<dbReference type="Ensembl" id="ENSMUNT00000031663.1">
    <property type="protein sequence ID" value="ENSMUNP00000025361.1"/>
    <property type="gene ID" value="ENSMUNG00000020065.1"/>
</dbReference>
<dbReference type="Gene3D" id="2.60.120.260">
    <property type="entry name" value="Galactose-binding domain-like"/>
    <property type="match status" value="1"/>
</dbReference>
<reference evidence="1" key="1">
    <citation type="submission" date="2020-03" db="EMBL/GenBank/DDBJ databases">
        <title>Melopsittacus undulatus (budgerigar) genome, bMelUnd1, maternal haplotype with Z.</title>
        <authorList>
            <person name="Gedman G."/>
            <person name="Mountcastle J."/>
            <person name="Haase B."/>
            <person name="Formenti G."/>
            <person name="Wright T."/>
            <person name="Apodaca J."/>
            <person name="Pelan S."/>
            <person name="Chow W."/>
            <person name="Rhie A."/>
            <person name="Howe K."/>
            <person name="Fedrigo O."/>
            <person name="Jarvis E.D."/>
        </authorList>
    </citation>
    <scope>NUCLEOTIDE SEQUENCE [LARGE SCALE GENOMIC DNA]</scope>
</reference>
<dbReference type="Pfam" id="PF00055">
    <property type="entry name" value="Laminin_N"/>
    <property type="match status" value="1"/>
</dbReference>
<dbReference type="AlphaFoldDB" id="A0A8V5GTW2"/>
<proteinExistence type="predicted"/>
<dbReference type="InterPro" id="IPR008211">
    <property type="entry name" value="Laminin_N"/>
</dbReference>
<name>A0A8V5GTW2_MELUD</name>
<reference evidence="1" key="3">
    <citation type="submission" date="2025-09" db="UniProtKB">
        <authorList>
            <consortium name="Ensembl"/>
        </authorList>
    </citation>
    <scope>IDENTIFICATION</scope>
</reference>